<dbReference type="GO" id="GO:0016787">
    <property type="term" value="F:hydrolase activity"/>
    <property type="evidence" value="ECO:0007669"/>
    <property type="project" value="UniProtKB-UniRule"/>
</dbReference>
<evidence type="ECO:0000313" key="7">
    <source>
        <dbReference type="Proteomes" id="UP000184310"/>
    </source>
</evidence>
<dbReference type="InterPro" id="IPR002641">
    <property type="entry name" value="PNPLA_dom"/>
</dbReference>
<dbReference type="AlphaFoldDB" id="A0A1M6F0S8"/>
<accession>A0A1M6F0S8</accession>
<keyword evidence="2 4" id="KW-0442">Lipid degradation</keyword>
<dbReference type="PANTHER" id="PTHR14226:SF25">
    <property type="entry name" value="PHOSPHOESTERASE"/>
    <property type="match status" value="1"/>
</dbReference>
<gene>
    <name evidence="6" type="ORF">SAMN02745163_01005</name>
</gene>
<evidence type="ECO:0000313" key="6">
    <source>
        <dbReference type="EMBL" id="SHI91283.1"/>
    </source>
</evidence>
<dbReference type="OrthoDB" id="9802424at2"/>
<dbReference type="SUPFAM" id="SSF52151">
    <property type="entry name" value="FabD/lysophospholipase-like"/>
    <property type="match status" value="1"/>
</dbReference>
<keyword evidence="3 4" id="KW-0443">Lipid metabolism</keyword>
<feature type="active site" description="Nucleophile" evidence="4">
    <location>
        <position position="39"/>
    </location>
</feature>
<evidence type="ECO:0000256" key="2">
    <source>
        <dbReference type="ARBA" id="ARBA00022963"/>
    </source>
</evidence>
<dbReference type="Pfam" id="PF01734">
    <property type="entry name" value="Patatin"/>
    <property type="match status" value="1"/>
</dbReference>
<dbReference type="STRING" id="1121302.SAMN02745163_01005"/>
<reference evidence="6 7" key="1">
    <citation type="submission" date="2016-11" db="EMBL/GenBank/DDBJ databases">
        <authorList>
            <person name="Jaros S."/>
            <person name="Januszkiewicz K."/>
            <person name="Wedrychowicz H."/>
        </authorList>
    </citation>
    <scope>NUCLEOTIDE SEQUENCE [LARGE SCALE GENOMIC DNA]</scope>
    <source>
        <strain evidence="6 7">DSM 21758</strain>
    </source>
</reference>
<dbReference type="InterPro" id="IPR050301">
    <property type="entry name" value="NTE"/>
</dbReference>
<dbReference type="PROSITE" id="PS51635">
    <property type="entry name" value="PNPLA"/>
    <property type="match status" value="1"/>
</dbReference>
<evidence type="ECO:0000259" key="5">
    <source>
        <dbReference type="PROSITE" id="PS51635"/>
    </source>
</evidence>
<dbReference type="EMBL" id="FQZB01000005">
    <property type="protein sequence ID" value="SHI91283.1"/>
    <property type="molecule type" value="Genomic_DNA"/>
</dbReference>
<dbReference type="InterPro" id="IPR016035">
    <property type="entry name" value="Acyl_Trfase/lysoPLipase"/>
</dbReference>
<dbReference type="CDD" id="cd07208">
    <property type="entry name" value="Pat_hypo_Ecoli_yjju_like"/>
    <property type="match status" value="1"/>
</dbReference>
<dbReference type="InterPro" id="IPR037483">
    <property type="entry name" value="YjjU-like"/>
</dbReference>
<dbReference type="Proteomes" id="UP000184310">
    <property type="component" value="Unassembled WGS sequence"/>
</dbReference>
<feature type="short sequence motif" description="DGA/G" evidence="4">
    <location>
        <begin position="159"/>
        <end position="161"/>
    </location>
</feature>
<feature type="short sequence motif" description="GXGXXG" evidence="4">
    <location>
        <begin position="10"/>
        <end position="15"/>
    </location>
</feature>
<evidence type="ECO:0000256" key="4">
    <source>
        <dbReference type="PROSITE-ProRule" id="PRU01161"/>
    </source>
</evidence>
<dbReference type="Pfam" id="PF19890">
    <property type="entry name" value="DUF6363"/>
    <property type="match status" value="1"/>
</dbReference>
<evidence type="ECO:0000256" key="3">
    <source>
        <dbReference type="ARBA" id="ARBA00023098"/>
    </source>
</evidence>
<name>A0A1M6F0S8_9CLOT</name>
<keyword evidence="7" id="KW-1185">Reference proteome</keyword>
<dbReference type="InterPro" id="IPR045943">
    <property type="entry name" value="DUF6363"/>
</dbReference>
<feature type="short sequence motif" description="GXSXG" evidence="4">
    <location>
        <begin position="37"/>
        <end position="41"/>
    </location>
</feature>
<sequence length="281" mass="32618">MEKVGLVLEGGGMRGIYTCGVLDYFMENEIYFKYIIGVSAGICNAVSYASRQRGRSEKVILDYIDDKRYLSFRNLIRDKSLFGMEFIFNEIPNRYVPFDYDTFNNEEFEFIIGTTDCTTGKPVYFNKEDMRDGLDALRASASLPLVSPIVSYKGYDLLDGGVSDSIPIKKSIADGNERNIIVLTRNLEYRKKPSKLMKFLKYRYKDYPKLVEAMINRYKVYNETLDFIEQLEKEGKALVIRPSKEVKVGRYEKDRNRLMELFKNGYADANDLSNKIEEFIK</sequence>
<dbReference type="RefSeq" id="WP_072985575.1">
    <property type="nucleotide sequence ID" value="NZ_FQZB01000005.1"/>
</dbReference>
<feature type="active site" description="Proton acceptor" evidence="4">
    <location>
        <position position="159"/>
    </location>
</feature>
<organism evidence="6 7">
    <name type="scientific">Clostridium cavendishii DSM 21758</name>
    <dbReference type="NCBI Taxonomy" id="1121302"/>
    <lineage>
        <taxon>Bacteria</taxon>
        <taxon>Bacillati</taxon>
        <taxon>Bacillota</taxon>
        <taxon>Clostridia</taxon>
        <taxon>Eubacteriales</taxon>
        <taxon>Clostridiaceae</taxon>
        <taxon>Clostridium</taxon>
    </lineage>
</organism>
<dbReference type="PANTHER" id="PTHR14226">
    <property type="entry name" value="NEUROPATHY TARGET ESTERASE/SWISS CHEESE D.MELANOGASTER"/>
    <property type="match status" value="1"/>
</dbReference>
<keyword evidence="1 4" id="KW-0378">Hydrolase</keyword>
<feature type="domain" description="PNPLA" evidence="5">
    <location>
        <begin position="6"/>
        <end position="172"/>
    </location>
</feature>
<evidence type="ECO:0000256" key="1">
    <source>
        <dbReference type="ARBA" id="ARBA00022801"/>
    </source>
</evidence>
<protein>
    <submittedName>
        <fullName evidence="6">Predicted phospholipase, patatin/cPLA2 family</fullName>
    </submittedName>
</protein>
<dbReference type="GO" id="GO:0016042">
    <property type="term" value="P:lipid catabolic process"/>
    <property type="evidence" value="ECO:0007669"/>
    <property type="project" value="UniProtKB-UniRule"/>
</dbReference>
<dbReference type="Gene3D" id="3.40.1090.10">
    <property type="entry name" value="Cytosolic phospholipase A2 catalytic domain"/>
    <property type="match status" value="2"/>
</dbReference>
<proteinExistence type="predicted"/>